<dbReference type="EMBL" id="KY984068">
    <property type="protein sequence ID" value="ARW58814.1"/>
    <property type="molecule type" value="Genomic_DNA"/>
</dbReference>
<evidence type="ECO:0000313" key="2">
    <source>
        <dbReference type="Proteomes" id="UP000240568"/>
    </source>
</evidence>
<reference evidence="1 2" key="1">
    <citation type="submission" date="2017-04" db="EMBL/GenBank/DDBJ databases">
        <authorList>
            <person name="Afonso C.L."/>
            <person name="Miller P.J."/>
            <person name="Scott M.A."/>
            <person name="Spackman E."/>
            <person name="Goraichik I."/>
            <person name="Dimitrov K.M."/>
            <person name="Suarez D.L."/>
            <person name="Swayne D.E."/>
        </authorList>
    </citation>
    <scope>NUCLEOTIDE SEQUENCE [LARGE SCALE GENOMIC DNA]</scope>
</reference>
<dbReference type="Proteomes" id="UP000240568">
    <property type="component" value="Segment"/>
</dbReference>
<gene>
    <name evidence="1" type="ORF">Y3_174</name>
</gene>
<accession>A0A2H4IB92</accession>
<protein>
    <submittedName>
        <fullName evidence="1">Uncharacterized protein</fullName>
    </submittedName>
</protein>
<keyword evidence="2" id="KW-1185">Reference proteome</keyword>
<evidence type="ECO:0000313" key="1">
    <source>
        <dbReference type="EMBL" id="ARW58814.1"/>
    </source>
</evidence>
<sequence>MSLIKLGNLDGDVVESTSAVTKKQIETGAILFGRNSAIILKRLEELIKIKELETSKLSAIFDVIADEATATAFMKKASGKTLVTAVKNLYKAKTLVATINALRAIRIKVTAGNITPSKTTRPVKEDAAAVGKPTEKVKVVATRVDKNAALPKVDLATVTGRTMETINQAKIDAIAAQLSSATGLAFVGHYSETNGQSSPWTFEAQNPSAKYKSVSIDPPFNSRTSKGAATWQISCVDKSGGIFVGQDFKRPTAATLAKGIKGLISSGAAAKNSKKQYDMNMLFEQIQDTTSSERGAHSDAKNLLSIFGLKPKNSKTYAFEASYGGSEVAIGLNDSQAKSGVLFGKSNGFTDNLRDLKGSGMYTIVTWTRDGGELPTDLPMNHFKQQGVFKTYDEFYAALEKTLKKFAQ</sequence>
<organism evidence="1 2">
    <name type="scientific">Erwinia phage vB_EamM_Y3</name>
    <dbReference type="NCBI Taxonomy" id="1983553"/>
    <lineage>
        <taxon>Viruses</taxon>
        <taxon>Duplodnaviria</taxon>
        <taxon>Heunggongvirae</taxon>
        <taxon>Uroviricota</taxon>
        <taxon>Caudoviricetes</taxon>
        <taxon>Sasquatchvirus</taxon>
        <taxon>Sasquatchvirus Y3</taxon>
    </lineage>
</organism>
<proteinExistence type="predicted"/>
<name>A0A2H4IB92_9CAUD</name>